<dbReference type="Pfam" id="PF00149">
    <property type="entry name" value="Metallophos"/>
    <property type="match status" value="1"/>
</dbReference>
<dbReference type="InterPro" id="IPR004843">
    <property type="entry name" value="Calcineurin-like_PHP"/>
</dbReference>
<keyword evidence="4" id="KW-1185">Reference proteome</keyword>
<evidence type="ECO:0000259" key="2">
    <source>
        <dbReference type="Pfam" id="PF00149"/>
    </source>
</evidence>
<dbReference type="PANTHER" id="PTHR30337">
    <property type="entry name" value="COMPONENT OF ATP-DEPENDENT DSDNA EXONUCLEASE"/>
    <property type="match status" value="1"/>
</dbReference>
<comment type="caution">
    <text evidence="3">The sequence shown here is derived from an EMBL/GenBank/DDBJ whole genome shotgun (WGS) entry which is preliminary data.</text>
</comment>
<dbReference type="InterPro" id="IPR029052">
    <property type="entry name" value="Metallo-depent_PP-like"/>
</dbReference>
<dbReference type="InterPro" id="IPR014576">
    <property type="entry name" value="Pesterase_YhaO"/>
</dbReference>
<dbReference type="Proteomes" id="UP000542353">
    <property type="component" value="Unassembled WGS sequence"/>
</dbReference>
<keyword evidence="3" id="KW-0269">Exonuclease</keyword>
<name>A0A7W7Z6Q8_9BRAD</name>
<dbReference type="InterPro" id="IPR041796">
    <property type="entry name" value="Mre11_N"/>
</dbReference>
<proteinExistence type="predicted"/>
<evidence type="ECO:0000256" key="1">
    <source>
        <dbReference type="ARBA" id="ARBA00022801"/>
    </source>
</evidence>
<dbReference type="Gene3D" id="3.60.21.10">
    <property type="match status" value="1"/>
</dbReference>
<dbReference type="PANTHER" id="PTHR30337:SF7">
    <property type="entry name" value="PHOSPHOESTERASE"/>
    <property type="match status" value="1"/>
</dbReference>
<sequence length="408" mass="44144">MRFSFIHAADLHIDSPLAGLSLKDKAVAARFAQAGRRAVEALIEQTIASEAAFLIIAGDVFDGDWKDVSTGLFFVRAISALHRAGIPVFIVKGNHDAASVMSRDLPYPDSVTVFGAGKASTIALDAHRVALHGRSFPNRLTADFVESYPPRRDGWLNIGVLHTSLDGTRGHDGYAPCSVEDLKRFGYDYWALGHVHAAAVVCDDPWIVYPGNLQGRSVRETGAKGAVRVTVEDGRVIEVTPLALDGARWAHLTVDITDVAHEDEMLARCRDALAEAQAQSEGRPLAARITLIGATSLHNHLIARRETLQDDLRATAFQLADDCWVEQLKVKTSLPARSAAVEAGADALDADRLLREAASDPEFAAVLADLTEIIKAKLPKDLHDEFDRSDALQRLADDARALLAGEVS</sequence>
<evidence type="ECO:0000313" key="3">
    <source>
        <dbReference type="EMBL" id="MBB5048825.1"/>
    </source>
</evidence>
<dbReference type="InterPro" id="IPR050535">
    <property type="entry name" value="DNA_Repair-Maintenance_Comp"/>
</dbReference>
<dbReference type="AlphaFoldDB" id="A0A7W7Z6Q8"/>
<reference evidence="3 4" key="1">
    <citation type="submission" date="2020-08" db="EMBL/GenBank/DDBJ databases">
        <title>Genomic Encyclopedia of Type Strains, Phase IV (KMG-IV): sequencing the most valuable type-strain genomes for metagenomic binning, comparative biology and taxonomic classification.</title>
        <authorList>
            <person name="Goeker M."/>
        </authorList>
    </citation>
    <scope>NUCLEOTIDE SEQUENCE [LARGE SCALE GENOMIC DNA]</scope>
    <source>
        <strain evidence="3 4">DSM 12706</strain>
    </source>
</reference>
<dbReference type="GO" id="GO:0004527">
    <property type="term" value="F:exonuclease activity"/>
    <property type="evidence" value="ECO:0007669"/>
    <property type="project" value="UniProtKB-KW"/>
</dbReference>
<dbReference type="PIRSF" id="PIRSF033091">
    <property type="entry name" value="Pesterase_YhaO"/>
    <property type="match status" value="1"/>
</dbReference>
<gene>
    <name evidence="3" type="ORF">HNR60_003595</name>
</gene>
<dbReference type="EMBL" id="JACHIH010000026">
    <property type="protein sequence ID" value="MBB5048825.1"/>
    <property type="molecule type" value="Genomic_DNA"/>
</dbReference>
<feature type="domain" description="Calcineurin-like phosphoesterase" evidence="2">
    <location>
        <begin position="4"/>
        <end position="197"/>
    </location>
</feature>
<dbReference type="CDD" id="cd00840">
    <property type="entry name" value="MPP_Mre11_N"/>
    <property type="match status" value="1"/>
</dbReference>
<accession>A0A7W7Z6Q8</accession>
<organism evidence="3 4">
    <name type="scientific">Rhodopseudomonas rhenobacensis</name>
    <dbReference type="NCBI Taxonomy" id="87461"/>
    <lineage>
        <taxon>Bacteria</taxon>
        <taxon>Pseudomonadati</taxon>
        <taxon>Pseudomonadota</taxon>
        <taxon>Alphaproteobacteria</taxon>
        <taxon>Hyphomicrobiales</taxon>
        <taxon>Nitrobacteraceae</taxon>
        <taxon>Rhodopseudomonas</taxon>
    </lineage>
</organism>
<protein>
    <submittedName>
        <fullName evidence="3">DNA repair exonuclease SbcCD nuclease subunit</fullName>
    </submittedName>
</protein>
<evidence type="ECO:0000313" key="4">
    <source>
        <dbReference type="Proteomes" id="UP000542353"/>
    </source>
</evidence>
<keyword evidence="1" id="KW-0378">Hydrolase</keyword>
<keyword evidence="3" id="KW-0540">Nuclease</keyword>
<dbReference type="SUPFAM" id="SSF56300">
    <property type="entry name" value="Metallo-dependent phosphatases"/>
    <property type="match status" value="1"/>
</dbReference>
<dbReference type="RefSeq" id="WP_184260007.1">
    <property type="nucleotide sequence ID" value="NZ_JACHIH010000026.1"/>
</dbReference>